<sequence length="94" mass="10577">WVYLNGLHAWVTLPEKTPDASPIPPRVTTPATMRQHNRLGVGALCFLLLLFLIPIVLSSTRPSPRVRQRRTIHGKGGECSFPVGRRPWTPEEEV</sequence>
<keyword evidence="1" id="KW-0472">Membrane</keyword>
<proteinExistence type="predicted"/>
<protein>
    <submittedName>
        <fullName evidence="2">Uncharacterized protein</fullName>
    </submittedName>
</protein>
<keyword evidence="1" id="KW-1133">Transmembrane helix</keyword>
<keyword evidence="3" id="KW-1185">Reference proteome</keyword>
<evidence type="ECO:0000256" key="1">
    <source>
        <dbReference type="SAM" id="Phobius"/>
    </source>
</evidence>
<evidence type="ECO:0000313" key="2">
    <source>
        <dbReference type="EMBL" id="GBO19109.1"/>
    </source>
</evidence>
<dbReference type="Proteomes" id="UP000499080">
    <property type="component" value="Unassembled WGS sequence"/>
</dbReference>
<feature type="non-terminal residue" evidence="2">
    <location>
        <position position="1"/>
    </location>
</feature>
<dbReference type="EMBL" id="BGPR01042635">
    <property type="protein sequence ID" value="GBO19109.1"/>
    <property type="molecule type" value="Genomic_DNA"/>
</dbReference>
<accession>A0A4Y2V1K9</accession>
<dbReference type="AlphaFoldDB" id="A0A4Y2V1K9"/>
<evidence type="ECO:0000313" key="3">
    <source>
        <dbReference type="Proteomes" id="UP000499080"/>
    </source>
</evidence>
<gene>
    <name evidence="2" type="ORF">AVEN_36005_1</name>
</gene>
<comment type="caution">
    <text evidence="2">The sequence shown here is derived from an EMBL/GenBank/DDBJ whole genome shotgun (WGS) entry which is preliminary data.</text>
</comment>
<keyword evidence="1" id="KW-0812">Transmembrane</keyword>
<name>A0A4Y2V1K9_ARAVE</name>
<reference evidence="2 3" key="1">
    <citation type="journal article" date="2019" name="Sci. Rep.">
        <title>Orb-weaving spider Araneus ventricosus genome elucidates the spidroin gene catalogue.</title>
        <authorList>
            <person name="Kono N."/>
            <person name="Nakamura H."/>
            <person name="Ohtoshi R."/>
            <person name="Moran D.A.P."/>
            <person name="Shinohara A."/>
            <person name="Yoshida Y."/>
            <person name="Fujiwara M."/>
            <person name="Mori M."/>
            <person name="Tomita M."/>
            <person name="Arakawa K."/>
        </authorList>
    </citation>
    <scope>NUCLEOTIDE SEQUENCE [LARGE SCALE GENOMIC DNA]</scope>
</reference>
<organism evidence="2 3">
    <name type="scientific">Araneus ventricosus</name>
    <name type="common">Orbweaver spider</name>
    <name type="synonym">Epeira ventricosa</name>
    <dbReference type="NCBI Taxonomy" id="182803"/>
    <lineage>
        <taxon>Eukaryota</taxon>
        <taxon>Metazoa</taxon>
        <taxon>Ecdysozoa</taxon>
        <taxon>Arthropoda</taxon>
        <taxon>Chelicerata</taxon>
        <taxon>Arachnida</taxon>
        <taxon>Araneae</taxon>
        <taxon>Araneomorphae</taxon>
        <taxon>Entelegynae</taxon>
        <taxon>Araneoidea</taxon>
        <taxon>Araneidae</taxon>
        <taxon>Araneus</taxon>
    </lineage>
</organism>
<feature type="transmembrane region" description="Helical" evidence="1">
    <location>
        <begin position="39"/>
        <end position="60"/>
    </location>
</feature>